<sequence>AVPDDLRQQRQRDDLGAGDAVQIGGFQPDQADTGGTEDPGHRLRGDGRRHERHGSAPAVGAPRPGRGLASARGHRSRPHNDRSAVPGGQIKAGANGSPRLPNGLDCRPLSGFGDGAASNSWSFSSV</sequence>
<feature type="region of interest" description="Disordered" evidence="1">
    <location>
        <begin position="1"/>
        <end position="126"/>
    </location>
</feature>
<gene>
    <name evidence="2" type="ORF">AVDCRST_MAG73-2713</name>
</gene>
<organism evidence="2">
    <name type="scientific">uncultured Thermomicrobiales bacterium</name>
    <dbReference type="NCBI Taxonomy" id="1645740"/>
    <lineage>
        <taxon>Bacteria</taxon>
        <taxon>Pseudomonadati</taxon>
        <taxon>Thermomicrobiota</taxon>
        <taxon>Thermomicrobia</taxon>
        <taxon>Thermomicrobiales</taxon>
        <taxon>environmental samples</taxon>
    </lineage>
</organism>
<feature type="compositionally biased region" description="Basic and acidic residues" evidence="1">
    <location>
        <begin position="38"/>
        <end position="49"/>
    </location>
</feature>
<name>A0A6J4UGM6_9BACT</name>
<feature type="non-terminal residue" evidence="2">
    <location>
        <position position="126"/>
    </location>
</feature>
<evidence type="ECO:0000256" key="1">
    <source>
        <dbReference type="SAM" id="MobiDB-lite"/>
    </source>
</evidence>
<evidence type="ECO:0000313" key="2">
    <source>
        <dbReference type="EMBL" id="CAA9549123.1"/>
    </source>
</evidence>
<feature type="compositionally biased region" description="Basic and acidic residues" evidence="1">
    <location>
        <begin position="1"/>
        <end position="15"/>
    </location>
</feature>
<protein>
    <submittedName>
        <fullName evidence="2">Uncharacterized protein</fullName>
    </submittedName>
</protein>
<feature type="non-terminal residue" evidence="2">
    <location>
        <position position="1"/>
    </location>
</feature>
<reference evidence="2" key="1">
    <citation type="submission" date="2020-02" db="EMBL/GenBank/DDBJ databases">
        <authorList>
            <person name="Meier V. D."/>
        </authorList>
    </citation>
    <scope>NUCLEOTIDE SEQUENCE</scope>
    <source>
        <strain evidence="2">AVDCRST_MAG73</strain>
    </source>
</reference>
<accession>A0A6J4UGM6</accession>
<dbReference type="AlphaFoldDB" id="A0A6J4UGM6"/>
<feature type="compositionally biased region" description="Polar residues" evidence="1">
    <location>
        <begin position="117"/>
        <end position="126"/>
    </location>
</feature>
<proteinExistence type="predicted"/>
<dbReference type="EMBL" id="CADCWE010000179">
    <property type="protein sequence ID" value="CAA9549123.1"/>
    <property type="molecule type" value="Genomic_DNA"/>
</dbReference>